<keyword evidence="6" id="KW-1185">Reference proteome</keyword>
<evidence type="ECO:0000256" key="2">
    <source>
        <dbReference type="ARBA" id="ARBA00011915"/>
    </source>
</evidence>
<dbReference type="InterPro" id="IPR045004">
    <property type="entry name" value="ECH_dom"/>
</dbReference>
<comment type="catalytic activity">
    <reaction evidence="1">
        <text>3-hydroxy-2-methylpropanoyl-CoA + H2O = 3-hydroxy-2-methylpropanoate + CoA + H(+)</text>
        <dbReference type="Rhea" id="RHEA:20888"/>
        <dbReference type="ChEBI" id="CHEBI:11805"/>
        <dbReference type="ChEBI" id="CHEBI:15377"/>
        <dbReference type="ChEBI" id="CHEBI:15378"/>
        <dbReference type="ChEBI" id="CHEBI:57287"/>
        <dbReference type="ChEBI" id="CHEBI:57340"/>
        <dbReference type="EC" id="3.1.2.4"/>
    </reaction>
</comment>
<evidence type="ECO:0000259" key="4">
    <source>
        <dbReference type="Pfam" id="PF16113"/>
    </source>
</evidence>
<organism evidence="5 6">
    <name type="scientific">Steroidobacter flavus</name>
    <dbReference type="NCBI Taxonomy" id="1842136"/>
    <lineage>
        <taxon>Bacteria</taxon>
        <taxon>Pseudomonadati</taxon>
        <taxon>Pseudomonadota</taxon>
        <taxon>Gammaproteobacteria</taxon>
        <taxon>Steroidobacterales</taxon>
        <taxon>Steroidobacteraceae</taxon>
        <taxon>Steroidobacter</taxon>
    </lineage>
</organism>
<evidence type="ECO:0000256" key="3">
    <source>
        <dbReference type="ARBA" id="ARBA00022801"/>
    </source>
</evidence>
<dbReference type="RefSeq" id="WP_380603341.1">
    <property type="nucleotide sequence ID" value="NZ_JBHSDU010000015.1"/>
</dbReference>
<dbReference type="Gene3D" id="3.90.226.10">
    <property type="entry name" value="2-enoyl-CoA Hydratase, Chain A, domain 1"/>
    <property type="match status" value="1"/>
</dbReference>
<evidence type="ECO:0000313" key="5">
    <source>
        <dbReference type="EMBL" id="MFC4313223.1"/>
    </source>
</evidence>
<evidence type="ECO:0000313" key="6">
    <source>
        <dbReference type="Proteomes" id="UP001595904"/>
    </source>
</evidence>
<gene>
    <name evidence="5" type="ORF">ACFPN2_29360</name>
</gene>
<dbReference type="InterPro" id="IPR032259">
    <property type="entry name" value="HIBYL-CoA-H"/>
</dbReference>
<keyword evidence="3 5" id="KW-0378">Hydrolase</keyword>
<dbReference type="EMBL" id="JBHSDU010000015">
    <property type="protein sequence ID" value="MFC4313223.1"/>
    <property type="molecule type" value="Genomic_DNA"/>
</dbReference>
<evidence type="ECO:0000256" key="1">
    <source>
        <dbReference type="ARBA" id="ARBA00001709"/>
    </source>
</evidence>
<dbReference type="GO" id="GO:0016787">
    <property type="term" value="F:hydrolase activity"/>
    <property type="evidence" value="ECO:0007669"/>
    <property type="project" value="UniProtKB-KW"/>
</dbReference>
<dbReference type="InterPro" id="IPR029045">
    <property type="entry name" value="ClpP/crotonase-like_dom_sf"/>
</dbReference>
<dbReference type="CDD" id="cd06558">
    <property type="entry name" value="crotonase-like"/>
    <property type="match status" value="1"/>
</dbReference>
<comment type="caution">
    <text evidence="5">The sequence shown here is derived from an EMBL/GenBank/DDBJ whole genome shotgun (WGS) entry which is preliminary data.</text>
</comment>
<dbReference type="Pfam" id="PF16113">
    <property type="entry name" value="ECH_2"/>
    <property type="match status" value="1"/>
</dbReference>
<proteinExistence type="predicted"/>
<sequence>MNSGSSPSAQADSACVRFEEIPTQHGLRLGIAKLNAEKSLNALSLPMIRALYPQLRRWANDPEIACVVLHGAGEKAFCAGGDIRSLYHALKEQPGALPHPMALEFFAEEYRLDYSIHRYPKPILVWGSGIVLGGGLGLMAGASHRVVTETSRIAMPEVTIGLFPDVGASWFLRRMPIRLGLFMALTGVQINGRDAVVGGLADYFLRASDREALFARLPSAKWTADAKENRDVLSALLREFASQATGVMPASNFKAYEQEIQSFGRGDSAEEMISRIARYDGNEEWLLRAAKTLAAGSPTSAILGFELQRRAQHLDLADTLRMELIVALQCCSRPDLTEGVRALLIDKDHKPQWRPRTLAEVTPEWIDGHFAAPAWPGSNHPLADL</sequence>
<accession>A0ABV8T2V4</accession>
<feature type="domain" description="Enoyl-CoA hydratase/isomerase" evidence="4">
    <location>
        <begin position="30"/>
        <end position="370"/>
    </location>
</feature>
<dbReference type="NCBIfam" id="NF004127">
    <property type="entry name" value="PRK05617.1"/>
    <property type="match status" value="1"/>
</dbReference>
<protein>
    <recommendedName>
        <fullName evidence="2">3-hydroxyisobutyryl-CoA hydrolase</fullName>
        <ecNumber evidence="2">3.1.2.4</ecNumber>
    </recommendedName>
</protein>
<dbReference type="SUPFAM" id="SSF52096">
    <property type="entry name" value="ClpP/crotonase"/>
    <property type="match status" value="1"/>
</dbReference>
<reference evidence="6" key="1">
    <citation type="journal article" date="2019" name="Int. J. Syst. Evol. Microbiol.">
        <title>The Global Catalogue of Microorganisms (GCM) 10K type strain sequencing project: providing services to taxonomists for standard genome sequencing and annotation.</title>
        <authorList>
            <consortium name="The Broad Institute Genomics Platform"/>
            <consortium name="The Broad Institute Genome Sequencing Center for Infectious Disease"/>
            <person name="Wu L."/>
            <person name="Ma J."/>
        </authorList>
    </citation>
    <scope>NUCLEOTIDE SEQUENCE [LARGE SCALE GENOMIC DNA]</scope>
    <source>
        <strain evidence="6">CGMCC 1.10759</strain>
    </source>
</reference>
<dbReference type="Proteomes" id="UP001595904">
    <property type="component" value="Unassembled WGS sequence"/>
</dbReference>
<name>A0ABV8T2V4_9GAMM</name>
<dbReference type="PANTHER" id="PTHR43176:SF3">
    <property type="entry name" value="3-HYDROXYISOBUTYRYL-COA HYDROLASE, MITOCHONDRIAL"/>
    <property type="match status" value="1"/>
</dbReference>
<dbReference type="PANTHER" id="PTHR43176">
    <property type="entry name" value="3-HYDROXYISOBUTYRYL-COA HYDROLASE-RELATED"/>
    <property type="match status" value="1"/>
</dbReference>
<dbReference type="EC" id="3.1.2.4" evidence="2"/>